<evidence type="ECO:0000313" key="2">
    <source>
        <dbReference type="Proteomes" id="UP000595437"/>
    </source>
</evidence>
<dbReference type="Proteomes" id="UP000595437">
    <property type="component" value="Chromosome 10"/>
</dbReference>
<gene>
    <name evidence="1" type="ORF">FKW44_015958</name>
</gene>
<dbReference type="InterPro" id="IPR038116">
    <property type="entry name" value="TrpR-like_sf"/>
</dbReference>
<dbReference type="EMBL" id="CP045899">
    <property type="protein sequence ID" value="QQP41549.1"/>
    <property type="molecule type" value="Genomic_DNA"/>
</dbReference>
<sequence length="83" mass="9093">METKRVEIATLVRAGHTTSNIIKELNVSKATVCRNKPRSGRPVKIRPNQVKTAFEAMPTMKMSELAKKKSVDPSTVSKAVKAA</sequence>
<proteinExistence type="predicted"/>
<dbReference type="Gene3D" id="1.10.1270.10">
    <property type="entry name" value="TrpR-like"/>
    <property type="match status" value="1"/>
</dbReference>
<accession>A0A7T8H116</accession>
<feature type="non-terminal residue" evidence="1">
    <location>
        <position position="83"/>
    </location>
</feature>
<evidence type="ECO:0000313" key="1">
    <source>
        <dbReference type="EMBL" id="QQP41549.1"/>
    </source>
</evidence>
<name>A0A7T8H116_CALRO</name>
<organism evidence="1 2">
    <name type="scientific">Caligus rogercresseyi</name>
    <name type="common">Sea louse</name>
    <dbReference type="NCBI Taxonomy" id="217165"/>
    <lineage>
        <taxon>Eukaryota</taxon>
        <taxon>Metazoa</taxon>
        <taxon>Ecdysozoa</taxon>
        <taxon>Arthropoda</taxon>
        <taxon>Crustacea</taxon>
        <taxon>Multicrustacea</taxon>
        <taxon>Hexanauplia</taxon>
        <taxon>Copepoda</taxon>
        <taxon>Siphonostomatoida</taxon>
        <taxon>Caligidae</taxon>
        <taxon>Caligus</taxon>
    </lineage>
</organism>
<keyword evidence="2" id="KW-1185">Reference proteome</keyword>
<dbReference type="AlphaFoldDB" id="A0A7T8H116"/>
<reference evidence="2" key="1">
    <citation type="submission" date="2021-01" db="EMBL/GenBank/DDBJ databases">
        <title>Caligus Genome Assembly.</title>
        <authorList>
            <person name="Gallardo-Escarate C."/>
        </authorList>
    </citation>
    <scope>NUCLEOTIDE SEQUENCE [LARGE SCALE GENOMIC DNA]</scope>
</reference>
<protein>
    <submittedName>
        <fullName evidence="1">Uncharacterized protein</fullName>
    </submittedName>
</protein>